<dbReference type="PANTHER" id="PTHR15715:SF17">
    <property type="entry name" value="CENTROSOMAL PROTEIN OF 170 KDA"/>
    <property type="match status" value="1"/>
</dbReference>
<feature type="compositionally biased region" description="Polar residues" evidence="2">
    <location>
        <begin position="730"/>
        <end position="747"/>
    </location>
</feature>
<accession>A0A8C5RRK0</accession>
<feature type="compositionally biased region" description="Low complexity" evidence="2">
    <location>
        <begin position="884"/>
        <end position="900"/>
    </location>
</feature>
<reference evidence="4" key="1">
    <citation type="submission" date="2025-08" db="UniProtKB">
        <authorList>
            <consortium name="Ensembl"/>
        </authorList>
    </citation>
    <scope>IDENTIFICATION</scope>
</reference>
<feature type="region of interest" description="Disordered" evidence="2">
    <location>
        <begin position="1089"/>
        <end position="1108"/>
    </location>
</feature>
<feature type="compositionally biased region" description="Basic and acidic residues" evidence="2">
    <location>
        <begin position="535"/>
        <end position="563"/>
    </location>
</feature>
<dbReference type="Proteomes" id="UP000694406">
    <property type="component" value="Unplaced"/>
</dbReference>
<feature type="region of interest" description="Disordered" evidence="2">
    <location>
        <begin position="527"/>
        <end position="597"/>
    </location>
</feature>
<feature type="compositionally biased region" description="Acidic residues" evidence="2">
    <location>
        <begin position="1350"/>
        <end position="1359"/>
    </location>
</feature>
<evidence type="ECO:0000313" key="4">
    <source>
        <dbReference type="Ensembl" id="ENSLLTP00000006495.1"/>
    </source>
</evidence>
<feature type="region of interest" description="Disordered" evidence="2">
    <location>
        <begin position="1312"/>
        <end position="1359"/>
    </location>
</feature>
<feature type="region of interest" description="Disordered" evidence="2">
    <location>
        <begin position="426"/>
        <end position="462"/>
    </location>
</feature>
<feature type="compositionally biased region" description="Low complexity" evidence="2">
    <location>
        <begin position="969"/>
        <end position="989"/>
    </location>
</feature>
<feature type="region of interest" description="Disordered" evidence="2">
    <location>
        <begin position="160"/>
        <end position="179"/>
    </location>
</feature>
<feature type="compositionally biased region" description="Basic and acidic residues" evidence="2">
    <location>
        <begin position="668"/>
        <end position="678"/>
    </location>
</feature>
<protein>
    <submittedName>
        <fullName evidence="4">Centrosomal protein 170</fullName>
    </submittedName>
</protein>
<dbReference type="GO" id="GO:0005814">
    <property type="term" value="C:centriole"/>
    <property type="evidence" value="ECO:0007669"/>
    <property type="project" value="TreeGrafter"/>
</dbReference>
<evidence type="ECO:0000256" key="1">
    <source>
        <dbReference type="ARBA" id="ARBA00010436"/>
    </source>
</evidence>
<reference evidence="4" key="2">
    <citation type="submission" date="2025-09" db="UniProtKB">
        <authorList>
            <consortium name="Ensembl"/>
        </authorList>
    </citation>
    <scope>IDENTIFICATION</scope>
</reference>
<feature type="compositionally biased region" description="Polar residues" evidence="2">
    <location>
        <begin position="1287"/>
        <end position="1298"/>
    </location>
</feature>
<feature type="compositionally biased region" description="Polar residues" evidence="2">
    <location>
        <begin position="839"/>
        <end position="850"/>
    </location>
</feature>
<dbReference type="InterPro" id="IPR051176">
    <property type="entry name" value="Cent_Immune-Sig_Mod"/>
</dbReference>
<feature type="compositionally biased region" description="Low complexity" evidence="2">
    <location>
        <begin position="932"/>
        <end position="942"/>
    </location>
</feature>
<feature type="compositionally biased region" description="Low complexity" evidence="2">
    <location>
        <begin position="851"/>
        <end position="865"/>
    </location>
</feature>
<comment type="similarity">
    <text evidence="1">Belongs to the CEP170 family.</text>
</comment>
<feature type="region of interest" description="Disordered" evidence="2">
    <location>
        <begin position="1144"/>
        <end position="1173"/>
    </location>
</feature>
<organism evidence="4 5">
    <name type="scientific">Laticauda laticaudata</name>
    <name type="common">Blue-ringed sea krait</name>
    <name type="synonym">Blue-lipped sea krait</name>
    <dbReference type="NCBI Taxonomy" id="8630"/>
    <lineage>
        <taxon>Eukaryota</taxon>
        <taxon>Metazoa</taxon>
        <taxon>Chordata</taxon>
        <taxon>Craniata</taxon>
        <taxon>Vertebrata</taxon>
        <taxon>Euteleostomi</taxon>
        <taxon>Lepidosauria</taxon>
        <taxon>Squamata</taxon>
        <taxon>Bifurcata</taxon>
        <taxon>Unidentata</taxon>
        <taxon>Episquamata</taxon>
        <taxon>Toxicofera</taxon>
        <taxon>Serpentes</taxon>
        <taxon>Colubroidea</taxon>
        <taxon>Elapidae</taxon>
        <taxon>Laticaudinae</taxon>
        <taxon>Laticauda</taxon>
    </lineage>
</organism>
<dbReference type="Ensembl" id="ENSLLTT00000006746.1">
    <property type="protein sequence ID" value="ENSLLTP00000006495.1"/>
    <property type="gene ID" value="ENSLLTG00000003088.1"/>
</dbReference>
<dbReference type="PANTHER" id="PTHR15715">
    <property type="entry name" value="CENTROSOMAL PROTEIN OF 170 KDA"/>
    <property type="match status" value="1"/>
</dbReference>
<feature type="domain" description="CEP170 C-terminal" evidence="3">
    <location>
        <begin position="577"/>
        <end position="1278"/>
    </location>
</feature>
<name>A0A8C5RRK0_LATLA</name>
<dbReference type="InterPro" id="IPR029300">
    <property type="entry name" value="CEP170_C"/>
</dbReference>
<gene>
    <name evidence="4" type="primary">CEP170</name>
</gene>
<sequence>NSAVSTYYPTFFSEALLVVLVTSLTCSEAVFHSFCTNLYFFFKNFHLAFILILKFLEDLGCTILENSISLFFLIGGSTDGKQAEEQSAAATGEETYPFCREPSYFEIPTKEAQQHSQTPEGTIHEIPTKDTHIAGAGHASFTIEFDNSTPGKVTIKDHVTKFTPDQRPKPKKSPSGAQDLSGLQTVMMAPESKVANWLAQNNPPTMMWEASEEDSKSIKSDVPVYLKRLKGNKHDDGTQSDSENVGAHKLYSKCAALEDHLKHHYTEQKKLHSKALNVEKHSDQPVFGVDDSQDYNRPVINESQKDLVKDWAINSATIVLEEKRLLSTTGFLDTEDSTGTSGSKRWVSQWASLAANHTKHEENELRMESSALVHLENDTDINESGLSIRSSGSITSLTSLDRKRRTLPQLPKEEISVIEVQKTKVTAHHRSEIGEKQDTELQEKETPTHSQKEIGHTTDKSLTKVSRTINGLSPKADKTVFHSSSCLSSEKEKNENGKETSMLKQTLTKIQQEQNELTHWIPAKLSSSRTASQIEKGKEESSVSHKLGMKEKASGHGAGKTEVKVAQSEGKRRKAEEAKLQPTKGLSGDKKETSKPLVRQGSFTIDKPSANIPIELIPHINKQETTPSISLTSISRASEKSDSVETDPGLDTTLILKDTEAVMAFLEAKLREENKTDEGPDTPSYNRDNSISPESDVDTASTISLVTGDSERKTTQKRKSFTTLYKDRCSTSSPSKDILKSSCSNASDKMEKKTKGRSSEASSRGDARKIAQSSRRIRQPSVDLTDDDQTSSVPHSAISDILSSDQETCSGKSHGRTPFTSADEHLHSKTEGIKLAKLKSSSPSTGQVSKSTTLPRPRPTRTSLLRRARLGEVSDSELADADKASVASEVSTTSSTSKPPSGRRNISRIDLLAQPRRNRLGSLSARSDSEATVTRSSTSRTSDAIIRSGIRLTPPADSTKVSPRIRANSISRLSDSKSKSLSSAHNSPSVNSRWRRFPTDYASTSEDEFGSNRNSPKHARLRTSPALKTTRVQNIGTPVQSSNAMKHRIKEQEDYIRDWTAHREEIARISQDLALIAREINDVAGEIDSVTSSGTAPSTTVSTAATTPGSAIDTREEVGDLHGEMHKLVDRVFDESLNFRKIPPVVNAKTPDGNIRPNDPKPQTTDVPEPPTITRRRTWSRDEVMGDTLLLSSVFQFSRKIRQSIDKTAGKIRILFKDKDRNWEDIEKKLRAESDIPIVKTSSMEISSILQELKRVEKQLQVINSMIDPDGTLDALSNLGFAGPVQTAHSKQKSTPGSQVAHPQIQIQPNCLPEPRAVRPATAASTSSEVGTVESEHDFSIHFNRFKPDGEEEDPTLCK</sequence>
<evidence type="ECO:0000259" key="3">
    <source>
        <dbReference type="Pfam" id="PF15308"/>
    </source>
</evidence>
<feature type="compositionally biased region" description="Polar residues" evidence="2">
    <location>
        <begin position="801"/>
        <end position="811"/>
    </location>
</feature>
<dbReference type="Pfam" id="PF15308">
    <property type="entry name" value="CEP170_C"/>
    <property type="match status" value="1"/>
</dbReference>
<proteinExistence type="inferred from homology"/>
<feature type="compositionally biased region" description="Polar residues" evidence="2">
    <location>
        <begin position="683"/>
        <end position="707"/>
    </location>
</feature>
<feature type="compositionally biased region" description="Basic and acidic residues" evidence="2">
    <location>
        <begin position="822"/>
        <end position="834"/>
    </location>
</feature>
<evidence type="ECO:0000256" key="2">
    <source>
        <dbReference type="SAM" id="MobiDB-lite"/>
    </source>
</evidence>
<feature type="region of interest" description="Disordered" evidence="2">
    <location>
        <begin position="1002"/>
        <end position="1021"/>
    </location>
</feature>
<feature type="region of interest" description="Disordered" evidence="2">
    <location>
        <begin position="1286"/>
        <end position="1305"/>
    </location>
</feature>
<evidence type="ECO:0000313" key="5">
    <source>
        <dbReference type="Proteomes" id="UP000694406"/>
    </source>
</evidence>
<dbReference type="GeneTree" id="ENSGT00940000155103"/>
<feature type="compositionally biased region" description="Basic and acidic residues" evidence="2">
    <location>
        <begin position="429"/>
        <end position="462"/>
    </location>
</feature>
<feature type="region of interest" description="Disordered" evidence="2">
    <location>
        <begin position="668"/>
        <end position="995"/>
    </location>
</feature>
<keyword evidence="5" id="KW-1185">Reference proteome</keyword>